<evidence type="ECO:0000313" key="2">
    <source>
        <dbReference type="Proteomes" id="UP000799766"/>
    </source>
</evidence>
<proteinExistence type="predicted"/>
<evidence type="ECO:0000313" key="1">
    <source>
        <dbReference type="EMBL" id="KAF2452383.1"/>
    </source>
</evidence>
<sequence length="220" mass="23902">MIPSLAWRLPDPGAVPLPRVGMRDGTGHGPFWLPLRKGCNAPARNPPWEDGGKPYYIHTTYIRSTTIPRGLPASPVLCPRPAGVHSILANGRIYPCPATWFLVKGTPSRAAHCQPKTRFCNGVRKSFFTRFHMVNCGGAKNGWPDARGGSPLLHQTGGGTPPSRWRKTQVVRRELSPQTGGEAAAFLPPSRPGLNSEQCYASNDGFPNINAWAKITCLTT</sequence>
<accession>A0A6A6NMB2</accession>
<name>A0A6A6NMB2_9PEZI</name>
<gene>
    <name evidence="1" type="ORF">BDY21DRAFT_359322</name>
</gene>
<reference evidence="1" key="1">
    <citation type="journal article" date="2020" name="Stud. Mycol.">
        <title>101 Dothideomycetes genomes: a test case for predicting lifestyles and emergence of pathogens.</title>
        <authorList>
            <person name="Haridas S."/>
            <person name="Albert R."/>
            <person name="Binder M."/>
            <person name="Bloem J."/>
            <person name="Labutti K."/>
            <person name="Salamov A."/>
            <person name="Andreopoulos B."/>
            <person name="Baker S."/>
            <person name="Barry K."/>
            <person name="Bills G."/>
            <person name="Bluhm B."/>
            <person name="Cannon C."/>
            <person name="Castanera R."/>
            <person name="Culley D."/>
            <person name="Daum C."/>
            <person name="Ezra D."/>
            <person name="Gonzalez J."/>
            <person name="Henrissat B."/>
            <person name="Kuo A."/>
            <person name="Liang C."/>
            <person name="Lipzen A."/>
            <person name="Lutzoni F."/>
            <person name="Magnuson J."/>
            <person name="Mondo S."/>
            <person name="Nolan M."/>
            <person name="Ohm R."/>
            <person name="Pangilinan J."/>
            <person name="Park H.-J."/>
            <person name="Ramirez L."/>
            <person name="Alfaro M."/>
            <person name="Sun H."/>
            <person name="Tritt A."/>
            <person name="Yoshinaga Y."/>
            <person name="Zwiers L.-H."/>
            <person name="Turgeon B."/>
            <person name="Goodwin S."/>
            <person name="Spatafora J."/>
            <person name="Crous P."/>
            <person name="Grigoriev I."/>
        </authorList>
    </citation>
    <scope>NUCLEOTIDE SEQUENCE</scope>
    <source>
        <strain evidence="1">ATCC 16933</strain>
    </source>
</reference>
<keyword evidence="2" id="KW-1185">Reference proteome</keyword>
<protein>
    <submittedName>
        <fullName evidence="1">Uncharacterized protein</fullName>
    </submittedName>
</protein>
<dbReference type="Proteomes" id="UP000799766">
    <property type="component" value="Unassembled WGS sequence"/>
</dbReference>
<dbReference type="AlphaFoldDB" id="A0A6A6NMB2"/>
<dbReference type="EMBL" id="MU001710">
    <property type="protein sequence ID" value="KAF2452383.1"/>
    <property type="molecule type" value="Genomic_DNA"/>
</dbReference>
<organism evidence="1 2">
    <name type="scientific">Lineolata rhizophorae</name>
    <dbReference type="NCBI Taxonomy" id="578093"/>
    <lineage>
        <taxon>Eukaryota</taxon>
        <taxon>Fungi</taxon>
        <taxon>Dikarya</taxon>
        <taxon>Ascomycota</taxon>
        <taxon>Pezizomycotina</taxon>
        <taxon>Dothideomycetes</taxon>
        <taxon>Dothideomycetes incertae sedis</taxon>
        <taxon>Lineolatales</taxon>
        <taxon>Lineolataceae</taxon>
        <taxon>Lineolata</taxon>
    </lineage>
</organism>